<keyword evidence="6 11" id="KW-0472">Membrane</keyword>
<evidence type="ECO:0000256" key="5">
    <source>
        <dbReference type="ARBA" id="ARBA00022989"/>
    </source>
</evidence>
<feature type="transmembrane region" description="Helical" evidence="11">
    <location>
        <begin position="394"/>
        <end position="414"/>
    </location>
</feature>
<feature type="region of interest" description="Disordered" evidence="10">
    <location>
        <begin position="1"/>
        <end position="50"/>
    </location>
</feature>
<reference evidence="13 14" key="1">
    <citation type="submission" date="2019-12" db="EMBL/GenBank/DDBJ databases">
        <title>Draft genome sequence of the ascomycete Xylaria multiplex DSM 110363.</title>
        <authorList>
            <person name="Buettner E."/>
            <person name="Kellner H."/>
        </authorList>
    </citation>
    <scope>NUCLEOTIDE SEQUENCE [LARGE SCALE GENOMIC DNA]</scope>
    <source>
        <strain evidence="13 14">DSM 110363</strain>
    </source>
</reference>
<feature type="transmembrane region" description="Helical" evidence="11">
    <location>
        <begin position="100"/>
        <end position="122"/>
    </location>
</feature>
<evidence type="ECO:0000256" key="10">
    <source>
        <dbReference type="SAM" id="MobiDB-lite"/>
    </source>
</evidence>
<dbReference type="OrthoDB" id="10021397at2759"/>
<feature type="transmembrane region" description="Helical" evidence="11">
    <location>
        <begin position="190"/>
        <end position="209"/>
    </location>
</feature>
<sequence length="580" mass="62045">MVELEEPISLHASAKAVVPAEDPAKDPESPTTASSQQQVDAPQVSEDAPPTRSNLRLYTILAALSVGFTLTLTLELFIAALDQTIVATAVPTITAELHDATGYTWIAGAYLLASAATGPIWVKSSDIWGRKPAILLSILIFAAASAITASAQNIAALLAGRTIQGAAAGGVLQLVGITISDICSIRHRALYLSSLGLVWVLAGTTGPVIGGALTEHVSWRWCFWINLPVCGSAFLVIAFFLDVHNPRTKLRDGLSAIDWLGTASILAGTVLFLVGLDFGGATYPWNSAPVISFIIIGAATIGFFLYNEKRLARFPLMYLDVFKGWPNNAIVITAFTHSITSFGAEYYLPLYFQSVKQASPTQSGVMLLPFIITTAFVDIVSGILIHKIGRYRELIWAGAVFMTLGSGLCISFWVDTELGKLIGFQIILGFGVSLLFQTPSLALQNSVSQADTATATSTLSFIRALGTSISTVIGGAVFQNSMNSQGPKLAASGLNQTELDALTGYEAAANVHIVQQLNDARQRLVVEEAFASSIRNMFIVYTSIAAVGVVASVFIKQRYMSKEHTETKTGIQNMTEQKKR</sequence>
<gene>
    <name evidence="13" type="ORF">GQX73_g5998</name>
</gene>
<dbReference type="EMBL" id="WUBL01000065">
    <property type="protein sequence ID" value="KAF2967594.1"/>
    <property type="molecule type" value="Genomic_DNA"/>
</dbReference>
<feature type="transmembrane region" description="Helical" evidence="11">
    <location>
        <begin position="288"/>
        <end position="306"/>
    </location>
</feature>
<evidence type="ECO:0000256" key="11">
    <source>
        <dbReference type="SAM" id="Phobius"/>
    </source>
</evidence>
<evidence type="ECO:0000256" key="4">
    <source>
        <dbReference type="ARBA" id="ARBA00022692"/>
    </source>
</evidence>
<dbReference type="Pfam" id="PF07690">
    <property type="entry name" value="MFS_1"/>
    <property type="match status" value="1"/>
</dbReference>
<keyword evidence="3" id="KW-0813">Transport</keyword>
<dbReference type="InterPro" id="IPR036259">
    <property type="entry name" value="MFS_trans_sf"/>
</dbReference>
<dbReference type="FunFam" id="1.20.1250.20:FF:000196">
    <property type="entry name" value="MFS toxin efflux pump (AflT)"/>
    <property type="match status" value="1"/>
</dbReference>
<dbReference type="CDD" id="cd17502">
    <property type="entry name" value="MFS_Azr1_MDR_like"/>
    <property type="match status" value="1"/>
</dbReference>
<feature type="transmembrane region" description="Helical" evidence="11">
    <location>
        <begin position="420"/>
        <end position="443"/>
    </location>
</feature>
<dbReference type="GO" id="GO:0005774">
    <property type="term" value="C:vacuolar membrane"/>
    <property type="evidence" value="ECO:0007669"/>
    <property type="project" value="UniProtKB-SubCell"/>
</dbReference>
<evidence type="ECO:0000256" key="1">
    <source>
        <dbReference type="ARBA" id="ARBA00004128"/>
    </source>
</evidence>
<evidence type="ECO:0000256" key="6">
    <source>
        <dbReference type="ARBA" id="ARBA00023136"/>
    </source>
</evidence>
<feature type="transmembrane region" description="Helical" evidence="11">
    <location>
        <begin position="221"/>
        <end position="241"/>
    </location>
</feature>
<dbReference type="GO" id="GO:0022857">
    <property type="term" value="F:transmembrane transporter activity"/>
    <property type="evidence" value="ECO:0007669"/>
    <property type="project" value="InterPro"/>
</dbReference>
<evidence type="ECO:0000259" key="12">
    <source>
        <dbReference type="PROSITE" id="PS50850"/>
    </source>
</evidence>
<dbReference type="SUPFAM" id="SSF103473">
    <property type="entry name" value="MFS general substrate transporter"/>
    <property type="match status" value="1"/>
</dbReference>
<protein>
    <recommendedName>
        <fullName evidence="8">Efflux pump dotC</fullName>
    </recommendedName>
    <alternativeName>
        <fullName evidence="9">Dothistromin biosynthesis protein C</fullName>
    </alternativeName>
</protein>
<feature type="transmembrane region" description="Helical" evidence="11">
    <location>
        <begin position="165"/>
        <end position="183"/>
    </location>
</feature>
<evidence type="ECO:0000256" key="2">
    <source>
        <dbReference type="ARBA" id="ARBA00007520"/>
    </source>
</evidence>
<feature type="transmembrane region" description="Helical" evidence="11">
    <location>
        <begin position="57"/>
        <end position="80"/>
    </location>
</feature>
<dbReference type="InterPro" id="IPR020846">
    <property type="entry name" value="MFS_dom"/>
</dbReference>
<accession>A0A7C8MWV6</accession>
<evidence type="ECO:0000256" key="3">
    <source>
        <dbReference type="ARBA" id="ARBA00022448"/>
    </source>
</evidence>
<evidence type="ECO:0000256" key="7">
    <source>
        <dbReference type="ARBA" id="ARBA00057269"/>
    </source>
</evidence>
<dbReference type="GO" id="GO:0005886">
    <property type="term" value="C:plasma membrane"/>
    <property type="evidence" value="ECO:0007669"/>
    <property type="project" value="TreeGrafter"/>
</dbReference>
<dbReference type="InParanoid" id="A0A7C8MWV6"/>
<feature type="compositionally biased region" description="Polar residues" evidence="10">
    <location>
        <begin position="29"/>
        <end position="40"/>
    </location>
</feature>
<evidence type="ECO:0000256" key="8">
    <source>
        <dbReference type="ARBA" id="ARBA00069956"/>
    </source>
</evidence>
<keyword evidence="14" id="KW-1185">Reference proteome</keyword>
<feature type="transmembrane region" description="Helical" evidence="11">
    <location>
        <begin position="327"/>
        <end position="347"/>
    </location>
</feature>
<dbReference type="PANTHER" id="PTHR23501">
    <property type="entry name" value="MAJOR FACILITATOR SUPERFAMILY"/>
    <property type="match status" value="1"/>
</dbReference>
<name>A0A7C8MWV6_9PEZI</name>
<dbReference type="PANTHER" id="PTHR23501:SF158">
    <property type="entry name" value="TRANSPORTER, PUTATIVE (AFU_ORTHOLOGUE AFUA_5G14490)-RELATED"/>
    <property type="match status" value="1"/>
</dbReference>
<feature type="transmembrane region" description="Helical" evidence="11">
    <location>
        <begin position="538"/>
        <end position="555"/>
    </location>
</feature>
<dbReference type="PROSITE" id="PS50850">
    <property type="entry name" value="MFS"/>
    <property type="match status" value="1"/>
</dbReference>
<comment type="similarity">
    <text evidence="2">Belongs to the major facilitator superfamily. TCR/Tet family.</text>
</comment>
<evidence type="ECO:0000313" key="14">
    <source>
        <dbReference type="Proteomes" id="UP000481858"/>
    </source>
</evidence>
<organism evidence="13 14">
    <name type="scientific">Xylaria multiplex</name>
    <dbReference type="NCBI Taxonomy" id="323545"/>
    <lineage>
        <taxon>Eukaryota</taxon>
        <taxon>Fungi</taxon>
        <taxon>Dikarya</taxon>
        <taxon>Ascomycota</taxon>
        <taxon>Pezizomycotina</taxon>
        <taxon>Sordariomycetes</taxon>
        <taxon>Xylariomycetidae</taxon>
        <taxon>Xylariales</taxon>
        <taxon>Xylariaceae</taxon>
        <taxon>Xylaria</taxon>
    </lineage>
</organism>
<dbReference type="FunFam" id="1.20.1720.10:FF:000014">
    <property type="entry name" value="MFS drug transporter, putative"/>
    <property type="match status" value="1"/>
</dbReference>
<evidence type="ECO:0000256" key="9">
    <source>
        <dbReference type="ARBA" id="ARBA00083178"/>
    </source>
</evidence>
<evidence type="ECO:0000313" key="13">
    <source>
        <dbReference type="EMBL" id="KAF2967594.1"/>
    </source>
</evidence>
<feature type="transmembrane region" description="Helical" evidence="11">
    <location>
        <begin position="253"/>
        <end position="276"/>
    </location>
</feature>
<feature type="transmembrane region" description="Helical" evidence="11">
    <location>
        <begin position="455"/>
        <end position="478"/>
    </location>
</feature>
<feature type="transmembrane region" description="Helical" evidence="11">
    <location>
        <begin position="134"/>
        <end position="159"/>
    </location>
</feature>
<feature type="transmembrane region" description="Helical" evidence="11">
    <location>
        <begin position="367"/>
        <end position="385"/>
    </location>
</feature>
<keyword evidence="4 11" id="KW-0812">Transmembrane</keyword>
<feature type="domain" description="Major facilitator superfamily (MFS) profile" evidence="12">
    <location>
        <begin position="68"/>
        <end position="560"/>
    </location>
</feature>
<comment type="subcellular location">
    <subcellularLocation>
        <location evidence="1">Vacuole membrane</location>
        <topology evidence="1">Multi-pass membrane protein</topology>
    </subcellularLocation>
</comment>
<comment type="caution">
    <text evidence="13">The sequence shown here is derived from an EMBL/GenBank/DDBJ whole genome shotgun (WGS) entry which is preliminary data.</text>
</comment>
<dbReference type="Gene3D" id="1.20.1720.10">
    <property type="entry name" value="Multidrug resistance protein D"/>
    <property type="match status" value="1"/>
</dbReference>
<dbReference type="InterPro" id="IPR011701">
    <property type="entry name" value="MFS"/>
</dbReference>
<keyword evidence="5 11" id="KW-1133">Transmembrane helix</keyword>
<proteinExistence type="inferred from homology"/>
<dbReference type="AlphaFoldDB" id="A0A7C8MWV6"/>
<dbReference type="Gene3D" id="1.20.1250.20">
    <property type="entry name" value="MFS general substrate transporter like domains"/>
    <property type="match status" value="1"/>
</dbReference>
<comment type="function">
    <text evidence="7">Efflux pump; part of the gene cluster that mediates the biosynthesis of dothistromin (DOTH), a polyketide toxin very similar in structure to the aflatoxin precursor, versicolorin B. One function of dotC may be to transport early-stage dothistromin biosynthetic intermediates from the cytoplasm into vacuoles, thereby affecting the rate of dothistromin production.</text>
</comment>
<dbReference type="Proteomes" id="UP000481858">
    <property type="component" value="Unassembled WGS sequence"/>
</dbReference>